<protein>
    <submittedName>
        <fullName evidence="2">Uncharacterized protein</fullName>
    </submittedName>
</protein>
<feature type="region of interest" description="Disordered" evidence="1">
    <location>
        <begin position="41"/>
        <end position="110"/>
    </location>
</feature>
<comment type="caution">
    <text evidence="2">The sequence shown here is derived from an EMBL/GenBank/DDBJ whole genome shotgun (WGS) entry which is preliminary data.</text>
</comment>
<dbReference type="Proteomes" id="UP000886595">
    <property type="component" value="Unassembled WGS sequence"/>
</dbReference>
<feature type="region of interest" description="Disordered" evidence="1">
    <location>
        <begin position="1"/>
        <end position="27"/>
    </location>
</feature>
<reference evidence="2 3" key="1">
    <citation type="submission" date="2020-02" db="EMBL/GenBank/DDBJ databases">
        <authorList>
            <person name="Ma Q."/>
            <person name="Huang Y."/>
            <person name="Song X."/>
            <person name="Pei D."/>
        </authorList>
    </citation>
    <scope>NUCLEOTIDE SEQUENCE [LARGE SCALE GENOMIC DNA]</scope>
    <source>
        <strain evidence="2">Sxm20200214</strain>
        <tissue evidence="2">Leaf</tissue>
    </source>
</reference>
<feature type="compositionally biased region" description="Basic and acidic residues" evidence="1">
    <location>
        <begin position="94"/>
        <end position="110"/>
    </location>
</feature>
<keyword evidence="3" id="KW-1185">Reference proteome</keyword>
<evidence type="ECO:0000256" key="1">
    <source>
        <dbReference type="SAM" id="MobiDB-lite"/>
    </source>
</evidence>
<accession>A0A8X7V1C2</accession>
<evidence type="ECO:0000313" key="2">
    <source>
        <dbReference type="EMBL" id="KAG2298544.1"/>
    </source>
</evidence>
<proteinExistence type="predicted"/>
<sequence>MERHATPRTASQNEQALASTVYESSRKMGCIHRHNLKRSLKNLHKKASYTTAGGTRPTPRCRDTEGDRTSNDEQETLTPNVRPSPKLSENQNRGPEEEATKEKQSKLGTI</sequence>
<dbReference type="EMBL" id="JAAMPC010000008">
    <property type="protein sequence ID" value="KAG2298544.1"/>
    <property type="molecule type" value="Genomic_DNA"/>
</dbReference>
<name>A0A8X7V1C2_BRACI</name>
<feature type="compositionally biased region" description="Polar residues" evidence="1">
    <location>
        <begin position="76"/>
        <end position="93"/>
    </location>
</feature>
<organism evidence="2 3">
    <name type="scientific">Brassica carinata</name>
    <name type="common">Ethiopian mustard</name>
    <name type="synonym">Abyssinian cabbage</name>
    <dbReference type="NCBI Taxonomy" id="52824"/>
    <lineage>
        <taxon>Eukaryota</taxon>
        <taxon>Viridiplantae</taxon>
        <taxon>Streptophyta</taxon>
        <taxon>Embryophyta</taxon>
        <taxon>Tracheophyta</taxon>
        <taxon>Spermatophyta</taxon>
        <taxon>Magnoliopsida</taxon>
        <taxon>eudicotyledons</taxon>
        <taxon>Gunneridae</taxon>
        <taxon>Pentapetalae</taxon>
        <taxon>rosids</taxon>
        <taxon>malvids</taxon>
        <taxon>Brassicales</taxon>
        <taxon>Brassicaceae</taxon>
        <taxon>Brassiceae</taxon>
        <taxon>Brassica</taxon>
    </lineage>
</organism>
<dbReference type="AlphaFoldDB" id="A0A8X7V1C2"/>
<evidence type="ECO:0000313" key="3">
    <source>
        <dbReference type="Proteomes" id="UP000886595"/>
    </source>
</evidence>
<feature type="compositionally biased region" description="Polar residues" evidence="1">
    <location>
        <begin position="8"/>
        <end position="23"/>
    </location>
</feature>
<gene>
    <name evidence="2" type="ORF">Bca52824_035016</name>
</gene>
<feature type="compositionally biased region" description="Basic and acidic residues" evidence="1">
    <location>
        <begin position="60"/>
        <end position="71"/>
    </location>
</feature>